<feature type="compositionally biased region" description="Low complexity" evidence="2">
    <location>
        <begin position="53"/>
        <end position="67"/>
    </location>
</feature>
<evidence type="ECO:0000259" key="3">
    <source>
        <dbReference type="Pfam" id="PF25917"/>
    </source>
</evidence>
<dbReference type="InterPro" id="IPR058625">
    <property type="entry name" value="MdtA-like_BSH"/>
</dbReference>
<dbReference type="Pfam" id="PF25954">
    <property type="entry name" value="Beta-barrel_RND_2"/>
    <property type="match status" value="1"/>
</dbReference>
<dbReference type="Gene3D" id="2.40.30.170">
    <property type="match status" value="1"/>
</dbReference>
<feature type="compositionally biased region" description="Basic and acidic residues" evidence="2">
    <location>
        <begin position="9"/>
        <end position="20"/>
    </location>
</feature>
<dbReference type="InterPro" id="IPR058637">
    <property type="entry name" value="YknX-like_C"/>
</dbReference>
<comment type="similarity">
    <text evidence="1">Belongs to the membrane fusion protein (MFP) (TC 8.A.1) family.</text>
</comment>
<dbReference type="Gene3D" id="1.10.287.470">
    <property type="entry name" value="Helix hairpin bin"/>
    <property type="match status" value="1"/>
</dbReference>
<evidence type="ECO:0000256" key="2">
    <source>
        <dbReference type="SAM" id="MobiDB-lite"/>
    </source>
</evidence>
<dbReference type="GO" id="GO:1990281">
    <property type="term" value="C:efflux pump complex"/>
    <property type="evidence" value="ECO:0007669"/>
    <property type="project" value="TreeGrafter"/>
</dbReference>
<feature type="compositionally biased region" description="Gly residues" evidence="2">
    <location>
        <begin position="82"/>
        <end position="94"/>
    </location>
</feature>
<evidence type="ECO:0000256" key="1">
    <source>
        <dbReference type="ARBA" id="ARBA00009477"/>
    </source>
</evidence>
<evidence type="ECO:0000259" key="4">
    <source>
        <dbReference type="Pfam" id="PF25954"/>
    </source>
</evidence>
<dbReference type="Gene3D" id="2.40.420.20">
    <property type="match status" value="1"/>
</dbReference>
<dbReference type="Proteomes" id="UP000739538">
    <property type="component" value="Unassembled WGS sequence"/>
</dbReference>
<dbReference type="SUPFAM" id="SSF111369">
    <property type="entry name" value="HlyD-like secretion proteins"/>
    <property type="match status" value="1"/>
</dbReference>
<reference evidence="6" key="1">
    <citation type="submission" date="2020-04" db="EMBL/GenBank/DDBJ databases">
        <authorList>
            <person name="Zhang T."/>
        </authorList>
    </citation>
    <scope>NUCLEOTIDE SEQUENCE</scope>
    <source>
        <strain evidence="6">HKST-UBA02</strain>
    </source>
</reference>
<name>A0A956SH32_UNCEI</name>
<dbReference type="Gene3D" id="2.40.50.100">
    <property type="match status" value="1"/>
</dbReference>
<evidence type="ECO:0000313" key="7">
    <source>
        <dbReference type="Proteomes" id="UP000739538"/>
    </source>
</evidence>
<proteinExistence type="inferred from homology"/>
<dbReference type="Pfam" id="PF25917">
    <property type="entry name" value="BSH_RND"/>
    <property type="match status" value="1"/>
</dbReference>
<evidence type="ECO:0000313" key="6">
    <source>
        <dbReference type="EMBL" id="MCA9759244.1"/>
    </source>
</evidence>
<protein>
    <submittedName>
        <fullName evidence="6">Efflux RND transporter periplasmic adaptor subunit</fullName>
    </submittedName>
</protein>
<dbReference type="InterPro" id="IPR006143">
    <property type="entry name" value="RND_pump_MFP"/>
</dbReference>
<reference evidence="6" key="2">
    <citation type="journal article" date="2021" name="Microbiome">
        <title>Successional dynamics and alternative stable states in a saline activated sludge microbial community over 9 years.</title>
        <authorList>
            <person name="Wang Y."/>
            <person name="Ye J."/>
            <person name="Ju F."/>
            <person name="Liu L."/>
            <person name="Boyd J.A."/>
            <person name="Deng Y."/>
            <person name="Parks D.H."/>
            <person name="Jiang X."/>
            <person name="Yin X."/>
            <person name="Woodcroft B.J."/>
            <person name="Tyson G.W."/>
            <person name="Hugenholtz P."/>
            <person name="Polz M.F."/>
            <person name="Zhang T."/>
        </authorList>
    </citation>
    <scope>NUCLEOTIDE SEQUENCE</scope>
    <source>
        <strain evidence="6">HKST-UBA02</strain>
    </source>
</reference>
<dbReference type="Pfam" id="PF25989">
    <property type="entry name" value="YknX_C"/>
    <property type="match status" value="1"/>
</dbReference>
<organism evidence="6 7">
    <name type="scientific">Eiseniibacteriota bacterium</name>
    <dbReference type="NCBI Taxonomy" id="2212470"/>
    <lineage>
        <taxon>Bacteria</taxon>
        <taxon>Candidatus Eiseniibacteriota</taxon>
    </lineage>
</organism>
<dbReference type="InterPro" id="IPR058792">
    <property type="entry name" value="Beta-barrel_RND_2"/>
</dbReference>
<feature type="domain" description="YknX-like C-terminal permuted SH3-like" evidence="5">
    <location>
        <begin position="340"/>
        <end position="407"/>
    </location>
</feature>
<sequence>MSRRGMSRGLDRKWRSGGGEKDVSRLTTLAMLALITALAGAVALTGCGSKDAGGASSNGASAAPGGAASAGGSGGAPAPSGGRPGGSGGPGGRSGPREVPVQVARAELGKIARALTVSGVVEPIRSVGVNSQMSGALLFLEAEEGATVRKGQVLAKLDDRELRAQLTAAEAAFQVAESAHARAKQLRERQVITLPEYERDRTAYAAAEAELDQIKTRLGYATIAAPISGVVTEKRVESGDIVANQSRLFTIADLSTKVVLVQVSELDVVNLHEGNQVDVALDAFPGRELRGRIRRIFPSADPTTRLVPVEVALEGESADLARPGFLARVTFALGEREHVLLVPASAVVNGTTSQAVYVVEEGKAHRRDVRTGLISRGQVEIEQGLGEGDVVVTVGNNTLQDGAAVRVLTTDAEGR</sequence>
<gene>
    <name evidence="6" type="ORF">KDA27_25850</name>
</gene>
<dbReference type="GO" id="GO:0015562">
    <property type="term" value="F:efflux transmembrane transporter activity"/>
    <property type="evidence" value="ECO:0007669"/>
    <property type="project" value="TreeGrafter"/>
</dbReference>
<dbReference type="NCBIfam" id="TIGR01730">
    <property type="entry name" value="RND_mfp"/>
    <property type="match status" value="1"/>
</dbReference>
<evidence type="ECO:0000259" key="5">
    <source>
        <dbReference type="Pfam" id="PF25989"/>
    </source>
</evidence>
<feature type="domain" description="CusB-like beta-barrel" evidence="4">
    <location>
        <begin position="261"/>
        <end position="332"/>
    </location>
</feature>
<feature type="region of interest" description="Disordered" evidence="2">
    <location>
        <begin position="1"/>
        <end position="20"/>
    </location>
</feature>
<accession>A0A956SH32</accession>
<feature type="domain" description="Multidrug resistance protein MdtA-like barrel-sandwich hybrid" evidence="3">
    <location>
        <begin position="125"/>
        <end position="250"/>
    </location>
</feature>
<feature type="region of interest" description="Disordered" evidence="2">
    <location>
        <begin position="53"/>
        <end position="99"/>
    </location>
</feature>
<comment type="caution">
    <text evidence="6">The sequence shown here is derived from an EMBL/GenBank/DDBJ whole genome shotgun (WGS) entry which is preliminary data.</text>
</comment>
<dbReference type="PANTHER" id="PTHR30469:SF15">
    <property type="entry name" value="HLYD FAMILY OF SECRETION PROTEINS"/>
    <property type="match status" value="1"/>
</dbReference>
<dbReference type="EMBL" id="JAGQHS010000294">
    <property type="protein sequence ID" value="MCA9759244.1"/>
    <property type="molecule type" value="Genomic_DNA"/>
</dbReference>
<dbReference type="AlphaFoldDB" id="A0A956SH32"/>
<dbReference type="PANTHER" id="PTHR30469">
    <property type="entry name" value="MULTIDRUG RESISTANCE PROTEIN MDTA"/>
    <property type="match status" value="1"/>
</dbReference>